<evidence type="ECO:0000259" key="3">
    <source>
        <dbReference type="PROSITE" id="PS50211"/>
    </source>
</evidence>
<feature type="region of interest" description="Disordered" evidence="2">
    <location>
        <begin position="1"/>
        <end position="46"/>
    </location>
</feature>
<comment type="similarity">
    <text evidence="1">Belongs to the DENND6 family.</text>
</comment>
<sequence length="551" mass="63289">MALRGLAGSGPGSRGPADEAVATDEEREASALVAAGAVSEEDEEDEGRGRGLLRWDGFSAWLHCVCVVGFDLELGQAVEVIYPQHSKLTDKEKTNICYLSFPDSNSGCLGDTQFCFRFRQSSGRRVSLHCLLDQFDKDLPVYLKKDPAYFYGYVYFRQVRDKTLKRGYFQKSLVLISKLPYIHFFHTVLKQIAPEYFEKNEPYLEAACNDVDQWPAPVPGKTLHLPIMGIVMKVRIPTCHDKPGTTQLVQSTQQGDTHISVILPTVHEVDLFRCFCPVFLHSQMLWELVLLGEPLVVMAPSPSESSETVLALVNCISPLKYFSDFRPYFTIHDSEFKEYTTRTQAPEIPKQVKVKKLKNLKTLDSKPGVYTSYKPYLNRDEEIIKQLQKGVQQKRPSEAQSVILRRYFLELTQSFIIPLERYVASLMPLQKSISPWKSPPQLRQFLPEEFMKTLEKTGPQLTSRIKGDWIGLYRHFLKSPNFDGWFKTRRKEMTQKLEALHLEALCEEDLLLWTQKHTEVETVDLVLKLKNKLVCSQNRLRSVKLFLSHLR</sequence>
<evidence type="ECO:0000313" key="4">
    <source>
        <dbReference type="Ensembl" id="ENSSSCP00050002014.1"/>
    </source>
</evidence>
<dbReference type="PANTHER" id="PTHR13677">
    <property type="entry name" value="LD41638P"/>
    <property type="match status" value="1"/>
</dbReference>
<dbReference type="InterPro" id="IPR024224">
    <property type="entry name" value="DENND6"/>
</dbReference>
<feature type="domain" description="UDENN" evidence="3">
    <location>
        <begin position="63"/>
        <end position="496"/>
    </location>
</feature>
<dbReference type="PANTHER" id="PTHR13677:SF1">
    <property type="entry name" value="PROTEIN DENND6A"/>
    <property type="match status" value="1"/>
</dbReference>
<reference evidence="4" key="1">
    <citation type="submission" date="2025-05" db="UniProtKB">
        <authorList>
            <consortium name="Ensembl"/>
        </authorList>
    </citation>
    <scope>IDENTIFICATION</scope>
</reference>
<dbReference type="Proteomes" id="UP000694727">
    <property type="component" value="Unplaced"/>
</dbReference>
<protein>
    <submittedName>
        <fullName evidence="4">DENN domain containing 6A</fullName>
    </submittedName>
</protein>
<dbReference type="Ensembl" id="ENSSSCT00025021990.1">
    <property type="protein sequence ID" value="ENSSSCP00025009075.1"/>
    <property type="gene ID" value="ENSSSCG00025016340.1"/>
</dbReference>
<dbReference type="Proteomes" id="UP000694722">
    <property type="component" value="Unplaced"/>
</dbReference>
<evidence type="ECO:0000313" key="5">
    <source>
        <dbReference type="Proteomes" id="UP000694571"/>
    </source>
</evidence>
<dbReference type="Proteomes" id="UP000694726">
    <property type="component" value="Unplaced"/>
</dbReference>
<proteinExistence type="inferred from homology"/>
<accession>A0A8D1JR84</accession>
<dbReference type="AlphaFoldDB" id="A0A8D1JR84"/>
<evidence type="ECO:0000256" key="1">
    <source>
        <dbReference type="ARBA" id="ARBA00007159"/>
    </source>
</evidence>
<dbReference type="GO" id="GO:0005085">
    <property type="term" value="F:guanyl-nucleotide exchange factor activity"/>
    <property type="evidence" value="ECO:0007669"/>
    <property type="project" value="InterPro"/>
</dbReference>
<organism evidence="4 5">
    <name type="scientific">Sus scrofa</name>
    <name type="common">Pig</name>
    <dbReference type="NCBI Taxonomy" id="9823"/>
    <lineage>
        <taxon>Eukaryota</taxon>
        <taxon>Metazoa</taxon>
        <taxon>Chordata</taxon>
        <taxon>Craniata</taxon>
        <taxon>Vertebrata</taxon>
        <taxon>Euteleostomi</taxon>
        <taxon>Mammalia</taxon>
        <taxon>Eutheria</taxon>
        <taxon>Laurasiatheria</taxon>
        <taxon>Artiodactyla</taxon>
        <taxon>Suina</taxon>
        <taxon>Suidae</taxon>
        <taxon>Sus</taxon>
    </lineage>
</organism>
<evidence type="ECO:0000256" key="2">
    <source>
        <dbReference type="SAM" id="MobiDB-lite"/>
    </source>
</evidence>
<gene>
    <name evidence="4" type="primary">DENND6A</name>
</gene>
<dbReference type="PROSITE" id="PS50211">
    <property type="entry name" value="DENN"/>
    <property type="match status" value="1"/>
</dbReference>
<dbReference type="Proteomes" id="UP000694571">
    <property type="component" value="Unplaced"/>
</dbReference>
<dbReference type="InterPro" id="IPR037516">
    <property type="entry name" value="Tripartite_DENN"/>
</dbReference>
<dbReference type="Ensembl" id="ENSSSCT00050004943.1">
    <property type="protein sequence ID" value="ENSSSCP00050002014.1"/>
    <property type="gene ID" value="ENSSSCG00050003668.1"/>
</dbReference>
<dbReference type="InterPro" id="IPR018307">
    <property type="entry name" value="ABL9/DENND6_dom"/>
</dbReference>
<dbReference type="Pfam" id="PF09794">
    <property type="entry name" value="Avl9"/>
    <property type="match status" value="1"/>
</dbReference>
<dbReference type="Ensembl" id="ENSSSCT00015095380.1">
    <property type="protein sequence ID" value="ENSSSCP00015039157.1"/>
    <property type="gene ID" value="ENSSSCG00015070961.1"/>
</dbReference>
<name>A0A8D1JR84_PIG</name>
<dbReference type="Ensembl" id="ENSSSCT00040078856.1">
    <property type="protein sequence ID" value="ENSSSCP00040034030.1"/>
    <property type="gene ID" value="ENSSSCG00040057849.1"/>
</dbReference>